<dbReference type="InterPro" id="IPR008988">
    <property type="entry name" value="Transcriptional_repressor_C"/>
</dbReference>
<evidence type="ECO:0000259" key="2">
    <source>
        <dbReference type="SMART" id="SM00899"/>
    </source>
</evidence>
<comment type="caution">
    <text evidence="3">The sequence shown here is derived from an EMBL/GenBank/DDBJ whole genome shotgun (WGS) entry which is preliminary data.</text>
</comment>
<name>A0A7X1E865_9BACT</name>
<dbReference type="SUPFAM" id="SSF50037">
    <property type="entry name" value="C-terminal domain of transcriptional repressors"/>
    <property type="match status" value="1"/>
</dbReference>
<dbReference type="GO" id="GO:0046914">
    <property type="term" value="F:transition metal ion binding"/>
    <property type="evidence" value="ECO:0007669"/>
    <property type="project" value="InterPro"/>
</dbReference>
<dbReference type="InterPro" id="IPR038157">
    <property type="entry name" value="FeoA_core_dom"/>
</dbReference>
<dbReference type="AlphaFoldDB" id="A0A7X1E865"/>
<dbReference type="Pfam" id="PF04023">
    <property type="entry name" value="FeoA"/>
    <property type="match status" value="1"/>
</dbReference>
<reference evidence="3 4" key="1">
    <citation type="submission" date="2020-07" db="EMBL/GenBank/DDBJ databases">
        <authorList>
            <person name="Feng X."/>
        </authorList>
    </citation>
    <scope>NUCLEOTIDE SEQUENCE [LARGE SCALE GENOMIC DNA]</scope>
    <source>
        <strain evidence="3 4">JCM23202</strain>
    </source>
</reference>
<gene>
    <name evidence="3" type="ORF">H5P27_10565</name>
</gene>
<organism evidence="3 4">
    <name type="scientific">Pelagicoccus albus</name>
    <dbReference type="NCBI Taxonomy" id="415222"/>
    <lineage>
        <taxon>Bacteria</taxon>
        <taxon>Pseudomonadati</taxon>
        <taxon>Verrucomicrobiota</taxon>
        <taxon>Opitutia</taxon>
        <taxon>Puniceicoccales</taxon>
        <taxon>Pelagicoccaceae</taxon>
        <taxon>Pelagicoccus</taxon>
    </lineage>
</organism>
<dbReference type="PANTHER" id="PTHR42954">
    <property type="entry name" value="FE(2+) TRANSPORT PROTEIN A"/>
    <property type="match status" value="1"/>
</dbReference>
<dbReference type="InterPro" id="IPR052713">
    <property type="entry name" value="FeoA"/>
</dbReference>
<feature type="domain" description="Ferrous iron transporter FeoA-like" evidence="2">
    <location>
        <begin position="2"/>
        <end position="74"/>
    </location>
</feature>
<dbReference type="SMART" id="SM00899">
    <property type="entry name" value="FeoA"/>
    <property type="match status" value="1"/>
</dbReference>
<evidence type="ECO:0000313" key="4">
    <source>
        <dbReference type="Proteomes" id="UP000526501"/>
    </source>
</evidence>
<evidence type="ECO:0000313" key="3">
    <source>
        <dbReference type="EMBL" id="MBC2606485.1"/>
    </source>
</evidence>
<protein>
    <submittedName>
        <fullName evidence="3">Ferrous iron transport protein A</fullName>
    </submittedName>
</protein>
<dbReference type="RefSeq" id="WP_185660355.1">
    <property type="nucleotide sequence ID" value="NZ_CAWPOO010000012.1"/>
</dbReference>
<dbReference type="InterPro" id="IPR007167">
    <property type="entry name" value="Fe-transptr_FeoA-like"/>
</dbReference>
<dbReference type="Proteomes" id="UP000526501">
    <property type="component" value="Unassembled WGS sequence"/>
</dbReference>
<dbReference type="PANTHER" id="PTHR42954:SF2">
    <property type="entry name" value="FE(2+) TRANSPORT PROTEIN A"/>
    <property type="match status" value="1"/>
</dbReference>
<keyword evidence="4" id="KW-1185">Reference proteome</keyword>
<sequence>MKTLNDLTKGQTARISCYLPRFTAARRLMELGLMPGTLVRFVKAAPLGDPIALEVDGRHLSLRRVDAAQINVQSV</sequence>
<evidence type="ECO:0000256" key="1">
    <source>
        <dbReference type="ARBA" id="ARBA00023004"/>
    </source>
</evidence>
<accession>A0A7X1E865</accession>
<dbReference type="EMBL" id="JACHVC010000012">
    <property type="protein sequence ID" value="MBC2606485.1"/>
    <property type="molecule type" value="Genomic_DNA"/>
</dbReference>
<dbReference type="Gene3D" id="2.30.30.90">
    <property type="match status" value="1"/>
</dbReference>
<keyword evidence="1" id="KW-0408">Iron</keyword>
<proteinExistence type="predicted"/>